<dbReference type="GO" id="GO:0015074">
    <property type="term" value="P:DNA integration"/>
    <property type="evidence" value="ECO:0007669"/>
    <property type="project" value="InterPro"/>
</dbReference>
<dbReference type="CDD" id="cd09272">
    <property type="entry name" value="RNase_HI_RT_Ty1"/>
    <property type="match status" value="1"/>
</dbReference>
<feature type="region of interest" description="Disordered" evidence="4">
    <location>
        <begin position="832"/>
        <end position="860"/>
    </location>
</feature>
<dbReference type="InterPro" id="IPR039537">
    <property type="entry name" value="Retrotran_Ty1/copia-like"/>
</dbReference>
<sequence length="1436" mass="161526">MAEDDAARNPVAAVVAEAVVSKRRTIHPYDLSASDNPGTLISQVLLNGDNFEDWARELRTALRARKKFGFVDGSIHRPAEDAAEIEDWWTINSLLVSWIRNTIDPSLRRDISHFEVAKDLWDDIAEQYGVVSGPRIQQLKHELVTCKQKGLSIKSYYGKLKKLWEDLSDYDKEDQCVCSTCSCDAKGRGNRKREKDKVHQFLMGLDESTFGALKSSLLTRDPLPTLNQAFSIVQRDETMRIGNKEVEVRPDVVGFAVQTVSRGRGDYRDKICSFCGKKGHGEERCYARNGYPVWWKGARVEGTAPSRQESTSALSLPHGKPVAHAVGPISTPTTSQGVTISPVSTPGGFTEDQWKLLCSTFYTGKTTASETLTGKTLKIPWILDTGASNHMTGCLDIMTEVVDISPCLVGLPDGRYSIATKRGTVTLGQFLCLLHVLFVEGLNCHLVSVSQMIRQNKCFAHFGPGFCAIQDRSRMLIGSGEERDGLYYFREVNAIRAVGLHVNVTVDVWHRRLGHPSSKIISLIPGVSSTREVSDSVCEVCFRAKQTRDCFPSSNNKTTEIFQLIHCDVWGPYRTPASSGARYFLTIVDDFSRGVWLFLMTEKSETSTHIKRFLAMASRQFNKEVKTVRSDNGTEFLCMKDYFLEHGIVHETSCVGTPQQNGRVERKHRHILNIARALRFQASLPIDYWGECILAAGYLINRTPSMVLHGKTPYEILNGHSPSFEHLRVFGCLCFVHNQHRDGDKFASRSRKCVFMGYPYAKKGWLVYDLEAAKFIISRDVVFCENSFPFAELPSPPILEISPDVPSLYPDTDDEEEVEVVTTNGVPATVIREHEEPSGDDTLASSSETLSSTTDTIEPSPVVEELGKGCRKKLPSILLKEYVVEKPKKPGPSSALVVYPIAKYVDSHRFSAPYQAFLAMIEANVEPKSFAEAMKDERWRMAAQHEIVALQDNDTWDLVDLPRDKKALGCKWVFTIKYRSDGSIERFKARLVVFGNRQTEGLDYKETFAPVAKMGTVRIFLQVAAARSWEVHQMDVHNAFLHGDLDEEVYMKLPPGFTASSSSRVCKLKKSLYGLKQAPRCWFAKLGDALTSYGFCQSKTDYSLFTYIRDGIQLYILVYVDDLAIMGNDSMAIVQFKDYLSSRFHMKDLGALKYFLGIEVARNSEGIYLCQRKYALDIIQEVGLLGAKPSRFPLEQNHTLALSTSEPLPDPERYRRLVGRLIYLAVTRPDLAYSVHILTQFMQVPRHDHWEAALRVVRYLKGTPGQGILLRSDCDLQVRGWCDSDLQGCPLTRRSLSGWFIQLGTSPISWRTKKQRTVSLSSAEAEYRSMADITKELLWIKACLLDFRVPHLAPMSLFCDNQAALYIAANPVFHERTKHIEAQCHFIRDEIQRGVITTQHVSTTIQLADIFTKALGAKEFSSFLGKLGILDLHAPT</sequence>
<dbReference type="OrthoDB" id="1936289at2759"/>
<evidence type="ECO:0000256" key="1">
    <source>
        <dbReference type="ARBA" id="ARBA00022670"/>
    </source>
</evidence>
<evidence type="ECO:0000256" key="4">
    <source>
        <dbReference type="SAM" id="MobiDB-lite"/>
    </source>
</evidence>
<feature type="compositionally biased region" description="Low complexity" evidence="4">
    <location>
        <begin position="840"/>
        <end position="856"/>
    </location>
</feature>
<dbReference type="EMBL" id="JAEFBJ010000009">
    <property type="protein sequence ID" value="KAG7571569.1"/>
    <property type="molecule type" value="Genomic_DNA"/>
</dbReference>
<evidence type="ECO:0000313" key="7">
    <source>
        <dbReference type="Proteomes" id="UP000694251"/>
    </source>
</evidence>
<dbReference type="Pfam" id="PF07727">
    <property type="entry name" value="RVT_2"/>
    <property type="match status" value="1"/>
</dbReference>
<dbReference type="GO" id="GO:0006508">
    <property type="term" value="P:proteolysis"/>
    <property type="evidence" value="ECO:0007669"/>
    <property type="project" value="UniProtKB-KW"/>
</dbReference>
<dbReference type="Pfam" id="PF22936">
    <property type="entry name" value="Pol_BBD"/>
    <property type="match status" value="1"/>
</dbReference>
<keyword evidence="3" id="KW-0378">Hydrolase</keyword>
<organism evidence="6 7">
    <name type="scientific">Arabidopsis suecica</name>
    <name type="common">Swedish thale-cress</name>
    <name type="synonym">Cardaminopsis suecica</name>
    <dbReference type="NCBI Taxonomy" id="45249"/>
    <lineage>
        <taxon>Eukaryota</taxon>
        <taxon>Viridiplantae</taxon>
        <taxon>Streptophyta</taxon>
        <taxon>Embryophyta</taxon>
        <taxon>Tracheophyta</taxon>
        <taxon>Spermatophyta</taxon>
        <taxon>Magnoliopsida</taxon>
        <taxon>eudicotyledons</taxon>
        <taxon>Gunneridae</taxon>
        <taxon>Pentapetalae</taxon>
        <taxon>rosids</taxon>
        <taxon>malvids</taxon>
        <taxon>Brassicales</taxon>
        <taxon>Brassicaceae</taxon>
        <taxon>Camelineae</taxon>
        <taxon>Arabidopsis</taxon>
    </lineage>
</organism>
<dbReference type="Pfam" id="PF00665">
    <property type="entry name" value="rve"/>
    <property type="match status" value="1"/>
</dbReference>
<keyword evidence="1" id="KW-0645">Protease</keyword>
<dbReference type="InterPro" id="IPR054722">
    <property type="entry name" value="PolX-like_BBD"/>
</dbReference>
<dbReference type="PANTHER" id="PTHR42648:SF31">
    <property type="entry name" value="RNA-DIRECTED DNA POLYMERASE"/>
    <property type="match status" value="1"/>
</dbReference>
<dbReference type="Proteomes" id="UP000694251">
    <property type="component" value="Chromosome 9"/>
</dbReference>
<keyword evidence="7" id="KW-1185">Reference proteome</keyword>
<evidence type="ECO:0000256" key="3">
    <source>
        <dbReference type="ARBA" id="ARBA00022801"/>
    </source>
</evidence>
<evidence type="ECO:0000259" key="5">
    <source>
        <dbReference type="PROSITE" id="PS50994"/>
    </source>
</evidence>
<dbReference type="PANTHER" id="PTHR42648">
    <property type="entry name" value="TRANSPOSASE, PUTATIVE-RELATED"/>
    <property type="match status" value="1"/>
</dbReference>
<dbReference type="GO" id="GO:0046872">
    <property type="term" value="F:metal ion binding"/>
    <property type="evidence" value="ECO:0007669"/>
    <property type="project" value="UniProtKB-KW"/>
</dbReference>
<dbReference type="InterPro" id="IPR029472">
    <property type="entry name" value="Copia-like_N"/>
</dbReference>
<dbReference type="Pfam" id="PF25597">
    <property type="entry name" value="SH3_retrovirus"/>
    <property type="match status" value="1"/>
</dbReference>
<feature type="domain" description="Integrase catalytic" evidence="5">
    <location>
        <begin position="548"/>
        <end position="721"/>
    </location>
</feature>
<dbReference type="Pfam" id="PF14244">
    <property type="entry name" value="Retrotran_gag_3"/>
    <property type="match status" value="1"/>
</dbReference>
<dbReference type="InterPro" id="IPR013103">
    <property type="entry name" value="RVT_2"/>
</dbReference>
<dbReference type="InterPro" id="IPR057670">
    <property type="entry name" value="SH3_retrovirus"/>
</dbReference>
<protein>
    <submittedName>
        <fullName evidence="6">Integrase catalytic core</fullName>
    </submittedName>
</protein>
<dbReference type="Pfam" id="PF13976">
    <property type="entry name" value="gag_pre-integrs"/>
    <property type="match status" value="1"/>
</dbReference>
<evidence type="ECO:0000256" key="2">
    <source>
        <dbReference type="ARBA" id="ARBA00022723"/>
    </source>
</evidence>
<reference evidence="6 7" key="1">
    <citation type="submission" date="2020-12" db="EMBL/GenBank/DDBJ databases">
        <title>Concerted genomic and epigenomic changes stabilize Arabidopsis allopolyploids.</title>
        <authorList>
            <person name="Chen Z."/>
        </authorList>
    </citation>
    <scope>NUCLEOTIDE SEQUENCE [LARGE SCALE GENOMIC DNA]</scope>
    <source>
        <strain evidence="6">As9502</strain>
        <tissue evidence="6">Leaf</tissue>
    </source>
</reference>
<evidence type="ECO:0000313" key="6">
    <source>
        <dbReference type="EMBL" id="KAG7571569.1"/>
    </source>
</evidence>
<dbReference type="PROSITE" id="PS50994">
    <property type="entry name" value="INTEGRASE"/>
    <property type="match status" value="1"/>
</dbReference>
<dbReference type="InterPro" id="IPR025724">
    <property type="entry name" value="GAG-pre-integrase_dom"/>
</dbReference>
<proteinExistence type="predicted"/>
<comment type="caution">
    <text evidence="6">The sequence shown here is derived from an EMBL/GenBank/DDBJ whole genome shotgun (WGS) entry which is preliminary data.</text>
</comment>
<dbReference type="InterPro" id="IPR001584">
    <property type="entry name" value="Integrase_cat-core"/>
</dbReference>
<dbReference type="GO" id="GO:0008233">
    <property type="term" value="F:peptidase activity"/>
    <property type="evidence" value="ECO:0007669"/>
    <property type="project" value="UniProtKB-KW"/>
</dbReference>
<name>A0A8T2AFS2_ARASU</name>
<gene>
    <name evidence="6" type="ORF">ISN44_As09g000110</name>
</gene>
<accession>A0A8T2AFS2</accession>
<keyword evidence="2" id="KW-0479">Metal-binding</keyword>